<evidence type="ECO:0000313" key="2">
    <source>
        <dbReference type="EMBL" id="CAH9076069.1"/>
    </source>
</evidence>
<keyword evidence="3" id="KW-1185">Reference proteome</keyword>
<evidence type="ECO:0000313" key="3">
    <source>
        <dbReference type="Proteomes" id="UP001152484"/>
    </source>
</evidence>
<feature type="region of interest" description="Disordered" evidence="1">
    <location>
        <begin position="236"/>
        <end position="257"/>
    </location>
</feature>
<dbReference type="AlphaFoldDB" id="A0A9P1E2N2"/>
<feature type="compositionally biased region" description="Basic and acidic residues" evidence="1">
    <location>
        <begin position="1"/>
        <end position="11"/>
    </location>
</feature>
<dbReference type="PANTHER" id="PTHR37256:SF1">
    <property type="entry name" value="MYB-LIKE PROTEIN A"/>
    <property type="match status" value="1"/>
</dbReference>
<name>A0A9P1E2N2_CUSEU</name>
<accession>A0A9P1E2N2</accession>
<comment type="caution">
    <text evidence="2">The sequence shown here is derived from an EMBL/GenBank/DDBJ whole genome shotgun (WGS) entry which is preliminary data.</text>
</comment>
<dbReference type="EMBL" id="CAMAPE010000010">
    <property type="protein sequence ID" value="CAH9076069.1"/>
    <property type="molecule type" value="Genomic_DNA"/>
</dbReference>
<dbReference type="PANTHER" id="PTHR37256">
    <property type="entry name" value="E1A-BINDING PROTEIN P400-LIKE"/>
    <property type="match status" value="1"/>
</dbReference>
<dbReference type="OrthoDB" id="692030at2759"/>
<feature type="compositionally biased region" description="Basic and acidic residues" evidence="1">
    <location>
        <begin position="111"/>
        <end position="123"/>
    </location>
</feature>
<evidence type="ECO:0000256" key="1">
    <source>
        <dbReference type="SAM" id="MobiDB-lite"/>
    </source>
</evidence>
<feature type="compositionally biased region" description="Low complexity" evidence="1">
    <location>
        <begin position="160"/>
        <end position="173"/>
    </location>
</feature>
<feature type="region of interest" description="Disordered" evidence="1">
    <location>
        <begin position="1"/>
        <end position="32"/>
    </location>
</feature>
<organism evidence="2 3">
    <name type="scientific">Cuscuta europaea</name>
    <name type="common">European dodder</name>
    <dbReference type="NCBI Taxonomy" id="41803"/>
    <lineage>
        <taxon>Eukaryota</taxon>
        <taxon>Viridiplantae</taxon>
        <taxon>Streptophyta</taxon>
        <taxon>Embryophyta</taxon>
        <taxon>Tracheophyta</taxon>
        <taxon>Spermatophyta</taxon>
        <taxon>Magnoliopsida</taxon>
        <taxon>eudicotyledons</taxon>
        <taxon>Gunneridae</taxon>
        <taxon>Pentapetalae</taxon>
        <taxon>asterids</taxon>
        <taxon>lamiids</taxon>
        <taxon>Solanales</taxon>
        <taxon>Convolvulaceae</taxon>
        <taxon>Cuscuteae</taxon>
        <taxon>Cuscuta</taxon>
        <taxon>Cuscuta subgen. Cuscuta</taxon>
    </lineage>
</organism>
<feature type="region of interest" description="Disordered" evidence="1">
    <location>
        <begin position="47"/>
        <end position="81"/>
    </location>
</feature>
<gene>
    <name evidence="2" type="ORF">CEURO_LOCUS5689</name>
</gene>
<reference evidence="2" key="1">
    <citation type="submission" date="2022-07" db="EMBL/GenBank/DDBJ databases">
        <authorList>
            <person name="Macas J."/>
            <person name="Novak P."/>
            <person name="Neumann P."/>
        </authorList>
    </citation>
    <scope>NUCLEOTIDE SEQUENCE</scope>
</reference>
<evidence type="ECO:0008006" key="4">
    <source>
        <dbReference type="Google" id="ProtNLM"/>
    </source>
</evidence>
<sequence length="394" mass="43968">MKGGRYSKEGSKAGLVGIEKKNESLREEDPPLSGAYIRSLVKLQLTSSSSSGDGFTEVLAATPPPPQRKKQARRRLHTTRPYQERLLNMAEARREIVTALKFHRAAMKQKQQQEEQPAERRPLEGSCSFPAAPHRAPPPPFELQQEPMMKFDSRSGAICPPFSSSSSSSLSPPSHHHHHHPMGYYYSVSPPLPPPVQENLTINIANQQQLPLGLNLNFQDFDNLEASPYYLSPSIADDRSASSSSLPPSAGDMHHPALDEKEISEIKSTGEKQQMEWNENLNLATSSLWLEFLKTVEIGSPGEGEKKKETRNGDDEDYYSYGDNNGCCSYPLFHEAVDFPATAAAWFNDSCLGEPNLNEEINHCHHDDKCFQNPALPCIEDIEENDVEWLAGEE</sequence>
<feature type="region of interest" description="Disordered" evidence="1">
    <location>
        <begin position="105"/>
        <end position="179"/>
    </location>
</feature>
<feature type="compositionally biased region" description="Basic and acidic residues" evidence="1">
    <location>
        <begin position="18"/>
        <end position="29"/>
    </location>
</feature>
<proteinExistence type="predicted"/>
<feature type="compositionally biased region" description="Basic residues" evidence="1">
    <location>
        <begin position="67"/>
        <end position="78"/>
    </location>
</feature>
<dbReference type="Proteomes" id="UP001152484">
    <property type="component" value="Unassembled WGS sequence"/>
</dbReference>
<protein>
    <recommendedName>
        <fullName evidence="4">Hydroxyproline-rich glycoprotein family protein</fullName>
    </recommendedName>
</protein>
<feature type="compositionally biased region" description="Low complexity" evidence="1">
    <location>
        <begin position="241"/>
        <end position="251"/>
    </location>
</feature>